<evidence type="ECO:0000313" key="2">
    <source>
        <dbReference type="Proteomes" id="UP000887013"/>
    </source>
</evidence>
<keyword evidence="2" id="KW-1185">Reference proteome</keyword>
<organism evidence="1 2">
    <name type="scientific">Nephila pilipes</name>
    <name type="common">Giant wood spider</name>
    <name type="synonym">Nephila maculata</name>
    <dbReference type="NCBI Taxonomy" id="299642"/>
    <lineage>
        <taxon>Eukaryota</taxon>
        <taxon>Metazoa</taxon>
        <taxon>Ecdysozoa</taxon>
        <taxon>Arthropoda</taxon>
        <taxon>Chelicerata</taxon>
        <taxon>Arachnida</taxon>
        <taxon>Araneae</taxon>
        <taxon>Araneomorphae</taxon>
        <taxon>Entelegynae</taxon>
        <taxon>Araneoidea</taxon>
        <taxon>Nephilidae</taxon>
        <taxon>Nephila</taxon>
    </lineage>
</organism>
<proteinExistence type="predicted"/>
<dbReference type="AlphaFoldDB" id="A0A8X6IU46"/>
<protein>
    <submittedName>
        <fullName evidence="1">Uncharacterized protein</fullName>
    </submittedName>
</protein>
<dbReference type="EMBL" id="BMAW01093197">
    <property type="protein sequence ID" value="GFS59230.1"/>
    <property type="molecule type" value="Genomic_DNA"/>
</dbReference>
<gene>
    <name evidence="1" type="ORF">NPIL_673551</name>
</gene>
<dbReference type="Proteomes" id="UP000887013">
    <property type="component" value="Unassembled WGS sequence"/>
</dbReference>
<sequence>MGSFKTIVILVDSRSATETIALQHLSESLIADIDGNEKADLLVNRGPKSHMEKIAIQLDSLERCVSEKIMLNYNMDQCNKSSDKYWVNIAND</sequence>
<comment type="caution">
    <text evidence="1">The sequence shown here is derived from an EMBL/GenBank/DDBJ whole genome shotgun (WGS) entry which is preliminary data.</text>
</comment>
<evidence type="ECO:0000313" key="1">
    <source>
        <dbReference type="EMBL" id="GFS59230.1"/>
    </source>
</evidence>
<reference evidence="1" key="1">
    <citation type="submission" date="2020-08" db="EMBL/GenBank/DDBJ databases">
        <title>Multicomponent nature underlies the extraordinary mechanical properties of spider dragline silk.</title>
        <authorList>
            <person name="Kono N."/>
            <person name="Nakamura H."/>
            <person name="Mori M."/>
            <person name="Yoshida Y."/>
            <person name="Ohtoshi R."/>
            <person name="Malay A.D."/>
            <person name="Moran D.A.P."/>
            <person name="Tomita M."/>
            <person name="Numata K."/>
            <person name="Arakawa K."/>
        </authorList>
    </citation>
    <scope>NUCLEOTIDE SEQUENCE</scope>
</reference>
<dbReference type="OrthoDB" id="6774133at2759"/>
<accession>A0A8X6IU46</accession>
<name>A0A8X6IU46_NEPPI</name>